<dbReference type="AlphaFoldDB" id="A0A1W0VWD7"/>
<dbReference type="FunCoup" id="A0A1W0VWD7">
    <property type="interactions" value="70"/>
</dbReference>
<dbReference type="PROSITE" id="PS51081">
    <property type="entry name" value="ZF_SIAH"/>
    <property type="match status" value="1"/>
</dbReference>
<evidence type="ECO:0000259" key="6">
    <source>
        <dbReference type="PROSITE" id="PS51081"/>
    </source>
</evidence>
<dbReference type="Pfam" id="PF21361">
    <property type="entry name" value="Sina_ZnF"/>
    <property type="match status" value="1"/>
</dbReference>
<dbReference type="InParanoid" id="A0A1W0VWD7"/>
<protein>
    <recommendedName>
        <fullName evidence="6">SIAH-type domain-containing protein</fullName>
    </recommendedName>
</protein>
<reference evidence="7 8" key="1">
    <citation type="journal article" date="2009" name="Nature">
        <title>The Sorghum bicolor genome and the diversification of grasses.</title>
        <authorList>
            <person name="Paterson A.H."/>
            <person name="Bowers J.E."/>
            <person name="Bruggmann R."/>
            <person name="Dubchak I."/>
            <person name="Grimwood J."/>
            <person name="Gundlach H."/>
            <person name="Haberer G."/>
            <person name="Hellsten U."/>
            <person name="Mitros T."/>
            <person name="Poliakov A."/>
            <person name="Schmutz J."/>
            <person name="Spannagl M."/>
            <person name="Tang H."/>
            <person name="Wang X."/>
            <person name="Wicker T."/>
            <person name="Bharti A.K."/>
            <person name="Chapman J."/>
            <person name="Feltus F.A."/>
            <person name="Gowik U."/>
            <person name="Grigoriev I.V."/>
            <person name="Lyons E."/>
            <person name="Maher C.A."/>
            <person name="Martis M."/>
            <person name="Narechania A."/>
            <person name="Otillar R.P."/>
            <person name="Penning B.W."/>
            <person name="Salamov A.A."/>
            <person name="Wang Y."/>
            <person name="Zhang L."/>
            <person name="Carpita N.C."/>
            <person name="Freeling M."/>
            <person name="Gingle A.R."/>
            <person name="Hash C.T."/>
            <person name="Keller B."/>
            <person name="Klein P."/>
            <person name="Kresovich S."/>
            <person name="McCann M.C."/>
            <person name="Ming R."/>
            <person name="Peterson D.G."/>
            <person name="Mehboob-ur-Rahman"/>
            <person name="Ware D."/>
            <person name="Westhoff P."/>
            <person name="Mayer K.F."/>
            <person name="Messing J."/>
            <person name="Rokhsar D.S."/>
        </authorList>
    </citation>
    <scope>NUCLEOTIDE SEQUENCE [LARGE SCALE GENOMIC DNA]</scope>
    <source>
        <strain evidence="8">cv. BTx623</strain>
    </source>
</reference>
<dbReference type="Gramene" id="OQU86457">
    <property type="protein sequence ID" value="OQU86457"/>
    <property type="gene ID" value="SORBI_3003G092600"/>
</dbReference>
<reference evidence="8" key="3">
    <citation type="journal article" date="2018" name="Plant J.">
        <title>The Sorghum bicolor reference genome: improved assembly, gene annotations, a transcriptome atlas, and signatures of genome organization.</title>
        <authorList>
            <person name="McCormick R.F."/>
            <person name="Truong S.K."/>
            <person name="Sreedasyam A."/>
            <person name="Jenkins J."/>
            <person name="Shu S."/>
            <person name="Sims D."/>
            <person name="Kennedy M."/>
            <person name="Amirebrahimi M."/>
            <person name="Weers B.D."/>
            <person name="McKinley B."/>
            <person name="Mattison A."/>
            <person name="Morishige D.T."/>
            <person name="Grimwood J."/>
            <person name="Schmutz J."/>
            <person name="Mullet J.E."/>
        </authorList>
    </citation>
    <scope>NUCLEOTIDE SEQUENCE [LARGE SCALE GENOMIC DNA]</scope>
    <source>
        <strain evidence="8">cv. BTx623</strain>
    </source>
</reference>
<dbReference type="GO" id="GO:0005737">
    <property type="term" value="C:cytoplasm"/>
    <property type="evidence" value="ECO:0000318"/>
    <property type="project" value="GO_Central"/>
</dbReference>
<feature type="domain" description="SIAH-type" evidence="6">
    <location>
        <begin position="148"/>
        <end position="205"/>
    </location>
</feature>
<dbReference type="UniPathway" id="UPA00143"/>
<dbReference type="Gene3D" id="3.30.40.10">
    <property type="entry name" value="Zinc/RING finger domain, C3HC4 (zinc finger)"/>
    <property type="match status" value="2"/>
</dbReference>
<dbReference type="Gramene" id="OQU86460">
    <property type="protein sequence ID" value="OQU86460"/>
    <property type="gene ID" value="SORBI_3003G092600"/>
</dbReference>
<gene>
    <name evidence="7" type="ORF">SORBI_3003G092600</name>
</gene>
<keyword evidence="2 4" id="KW-0863">Zinc-finger</keyword>
<reference evidence="7" key="2">
    <citation type="submission" date="2017-02" db="EMBL/GenBank/DDBJ databases">
        <title>WGS assembly of Sorghum bicolor.</title>
        <authorList>
            <person name="Paterson A."/>
            <person name="Mullet J."/>
            <person name="Bowers J."/>
            <person name="Bruggmann R."/>
            <person name="Dubchak I."/>
            <person name="Grimwood J."/>
            <person name="Gundlach H."/>
            <person name="Haberer G."/>
            <person name="Hellsten U."/>
            <person name="Mitros T."/>
            <person name="Poliakov A."/>
            <person name="Schmutz J."/>
            <person name="Spannagl M."/>
            <person name="Tang H."/>
            <person name="Wang X."/>
            <person name="Wicker T."/>
            <person name="Bharti A."/>
            <person name="Chapman J."/>
            <person name="Feltus F."/>
            <person name="Gowik U."/>
            <person name="Grigoriev I."/>
            <person name="Lyons E."/>
            <person name="Maher C."/>
            <person name="Martis M."/>
            <person name="Narechania A."/>
            <person name="Otillar R."/>
            <person name="Penning B."/>
            <person name="Salamov A."/>
            <person name="Wang Y."/>
            <person name="Zhang L."/>
            <person name="Carpita N."/>
            <person name="Freeling M."/>
            <person name="Gingle A."/>
            <person name="Hash C."/>
            <person name="Keller B."/>
            <person name="Klein P."/>
            <person name="Kresovich S."/>
            <person name="Mccann M."/>
            <person name="Ming R."/>
            <person name="Peterson D."/>
            <person name="Rahman M."/>
            <person name="Ware D."/>
            <person name="Westhoff P."/>
            <person name="Mayer K."/>
            <person name="Messing J."/>
            <person name="Sims D."/>
            <person name="Jenkins J."/>
            <person name="Shu S."/>
            <person name="Rokhsar D."/>
        </authorList>
    </citation>
    <scope>NUCLEOTIDE SEQUENCE</scope>
</reference>
<evidence type="ECO:0000256" key="2">
    <source>
        <dbReference type="ARBA" id="ARBA00022771"/>
    </source>
</evidence>
<dbReference type="EMBL" id="CM000762">
    <property type="protein sequence ID" value="OQU86457.1"/>
    <property type="molecule type" value="Genomic_DNA"/>
</dbReference>
<proteinExistence type="predicted"/>
<accession>A0A1W0VWD7</accession>
<evidence type="ECO:0000256" key="3">
    <source>
        <dbReference type="ARBA" id="ARBA00022833"/>
    </source>
</evidence>
<dbReference type="GO" id="GO:0016567">
    <property type="term" value="P:protein ubiquitination"/>
    <property type="evidence" value="ECO:0007669"/>
    <property type="project" value="UniProtKB-UniPathway"/>
</dbReference>
<dbReference type="Proteomes" id="UP000000768">
    <property type="component" value="Chromosome 3"/>
</dbReference>
<evidence type="ECO:0000256" key="5">
    <source>
        <dbReference type="SAM" id="MobiDB-lite"/>
    </source>
</evidence>
<dbReference type="GO" id="GO:0008270">
    <property type="term" value="F:zinc ion binding"/>
    <property type="evidence" value="ECO:0007669"/>
    <property type="project" value="UniProtKB-KW"/>
</dbReference>
<dbReference type="EMBL" id="CM000762">
    <property type="protein sequence ID" value="OQU86460.1"/>
    <property type="molecule type" value="Genomic_DNA"/>
</dbReference>
<feature type="region of interest" description="Disordered" evidence="5">
    <location>
        <begin position="38"/>
        <end position="62"/>
    </location>
</feature>
<name>A0A1W0VWD7_SORBI</name>
<dbReference type="InterPro" id="IPR013010">
    <property type="entry name" value="Znf_SIAH"/>
</dbReference>
<dbReference type="PANTHER" id="PTHR10315:SF114">
    <property type="entry name" value="RING-TYPE E3 UBIQUITIN TRANSFERASE"/>
    <property type="match status" value="1"/>
</dbReference>
<evidence type="ECO:0000313" key="8">
    <source>
        <dbReference type="Proteomes" id="UP000000768"/>
    </source>
</evidence>
<dbReference type="SUPFAM" id="SSF49599">
    <property type="entry name" value="TRAF domain-like"/>
    <property type="match status" value="1"/>
</dbReference>
<keyword evidence="8" id="KW-1185">Reference proteome</keyword>
<organism evidence="7 8">
    <name type="scientific">Sorghum bicolor</name>
    <name type="common">Sorghum</name>
    <name type="synonym">Sorghum vulgare</name>
    <dbReference type="NCBI Taxonomy" id="4558"/>
    <lineage>
        <taxon>Eukaryota</taxon>
        <taxon>Viridiplantae</taxon>
        <taxon>Streptophyta</taxon>
        <taxon>Embryophyta</taxon>
        <taxon>Tracheophyta</taxon>
        <taxon>Spermatophyta</taxon>
        <taxon>Magnoliopsida</taxon>
        <taxon>Liliopsida</taxon>
        <taxon>Poales</taxon>
        <taxon>Poaceae</taxon>
        <taxon>PACMAD clade</taxon>
        <taxon>Panicoideae</taxon>
        <taxon>Andropogonodae</taxon>
        <taxon>Andropogoneae</taxon>
        <taxon>Sorghinae</taxon>
        <taxon>Sorghum</taxon>
    </lineage>
</organism>
<dbReference type="GO" id="GO:0061630">
    <property type="term" value="F:ubiquitin protein ligase activity"/>
    <property type="evidence" value="ECO:0000318"/>
    <property type="project" value="GO_Central"/>
</dbReference>
<evidence type="ECO:0000256" key="1">
    <source>
        <dbReference type="ARBA" id="ARBA00022723"/>
    </source>
</evidence>
<keyword evidence="3" id="KW-0862">Zinc</keyword>
<keyword evidence="1" id="KW-0479">Metal-binding</keyword>
<dbReference type="PANTHER" id="PTHR10315">
    <property type="entry name" value="E3 UBIQUITIN PROTEIN LIGASE SIAH"/>
    <property type="match status" value="1"/>
</dbReference>
<dbReference type="ExpressionAtlas" id="A0A1W0VWD7">
    <property type="expression patterns" value="baseline"/>
</dbReference>
<sequence>MISPKERAAQHALSIYYRNRTIHEGFAGTSGFKRMSKRGLQMGGKRPRQQVPLSRAPTKGPRLQDETLAEMSQHQAEEKITVTINANLLKCCVCFGPLTSPIFQCTKGHVSCSGCCTERYEDDEVECLMCREPETATRCLAMEHFLGGIHVPCPFQQHGCTEMIPYASEQAHKASCAHAPRHCPISGCAGYAGKPLREHIRQDHPGVVRTVVSPCCLRPLRMRAHEQARVVRLCNGTGNGDDGGGGGAEFLVVVGQYKQLGRALSVVHLVDESVDEQDFKHRIDVVSKAGVLSLSGETLDAEHLAEPYEASLFLFVPNETWDSPEGIRVFIELE</sequence>
<dbReference type="InterPro" id="IPR052088">
    <property type="entry name" value="E3_ubiquitin-ligase_SINA"/>
</dbReference>
<dbReference type="InterPro" id="IPR013083">
    <property type="entry name" value="Znf_RING/FYVE/PHD"/>
</dbReference>
<evidence type="ECO:0000313" key="7">
    <source>
        <dbReference type="EMBL" id="OQU86457.1"/>
    </source>
</evidence>
<evidence type="ECO:0000256" key="4">
    <source>
        <dbReference type="PROSITE-ProRule" id="PRU00455"/>
    </source>
</evidence>